<feature type="region of interest" description="Disordered" evidence="4">
    <location>
        <begin position="312"/>
        <end position="382"/>
    </location>
</feature>
<comment type="caution">
    <text evidence="6">The sequence shown here is derived from an EMBL/GenBank/DDBJ whole genome shotgun (WGS) entry which is preliminary data.</text>
</comment>
<organism evidence="6 7">
    <name type="scientific">Owenia fusiformis</name>
    <name type="common">Polychaete worm</name>
    <dbReference type="NCBI Taxonomy" id="6347"/>
    <lineage>
        <taxon>Eukaryota</taxon>
        <taxon>Metazoa</taxon>
        <taxon>Spiralia</taxon>
        <taxon>Lophotrochozoa</taxon>
        <taxon>Annelida</taxon>
        <taxon>Polychaeta</taxon>
        <taxon>Sedentaria</taxon>
        <taxon>Canalipalpata</taxon>
        <taxon>Sabellida</taxon>
        <taxon>Oweniida</taxon>
        <taxon>Oweniidae</taxon>
        <taxon>Owenia</taxon>
    </lineage>
</organism>
<dbReference type="GO" id="GO:0005879">
    <property type="term" value="C:axonemal microtubule"/>
    <property type="evidence" value="ECO:0007669"/>
    <property type="project" value="TreeGrafter"/>
</dbReference>
<sequence length="1702" mass="187638">MSSDEGSGGIQGKLSLPGYLPEKSILQPKLNAIFAEVEKNLPTIDFDTSDISSDEEVGIFQRSIKKPTLDLEDLHDEKDIDESELSDGFEALNPVNNTDQKVGDIDIDLLGRLDKRLQEEWSRDVPKQRPFSAPAANGDHINQNELVKNKINDSAKASINVSSPPNPMLQNWTIEANETTIEANELTNEANESPNVNEKSTSIGVSSNELWDENQNKKYHAQEKAKKKAQKSKRDEVIMSKLLPKENTVLSLQGLDSLDIDLPSVTPQSFQLDETLGGGEVGASRAKEPSIEQGSILQQLAELSMKQSGKEINSIDPKTGAIKKKPLPPKATKTTRNKNQSTKPDVRKQTCSMGTNTNDLPTPPTPSSRPEVHKTPQPDTVYMDLRNFDKNRQKEQMNSDAITRILKLQEPSGSVSSDSDSDDEDWREQRLHLKQKLSKDNKNHGQDTACKQPKQHRPVPKRPPMLSPRTPLTVVTPNNAPPPNKNLSGTGTPPNTPTETKDNITDEQKQTELEMALEREKKRRFEIAQKLRAERDHERQSRMRLSKRLEALRPSTSVRGKQPSGEATPTLFNVECSYEPAPLPLPNVLADSTELTLLTVYLASNGHMTTHRGSGNKPLDPALGMSASYQSLITWLLTLVPDNFDTFSTGTGDIVLSCPAPFHVLGLQQVCLEDQLCLQVAVAPNQQYMALTQKQKKLKGGGKGGQFQQLLSKFLSGSTLQSTCPWLAALVSTNLTPAGSSPSHSFTYRPPLPNITTKPLSTFIQINPDSTAVRKTFGANVGFFWQTIENEEAFFDNNMELDSVGYETQNTMSLIYKKVYKDPTATMGILNRALQEGLDLAGVRLLYPTQSVLNAANPSNQSPTSNDNQSDLDTLNKIGPILAIALRGTFARSLWLDALGPSDPQLARRTDPNSLCALYGGKHRDECLIFSPRNPSRVQSELCRWFGGRVPANGVIDVGTTTSSKQRHRSGSPSSKGLIKKQLELPEPEVKISINRPPATLTATTSGDVFVAISPLVPVKCLGVILATCQRRGYQLRGVRRLKLSSKRANSLGIPNVYTHVYCPGSDSKPTSPRSPDALSPPDALHSRHRCPTTLLLLHKENAMHNCGGLLENFMLQMSLQAILGEIQQSTDQPLCTGLLFHATPYSDSQLHALGGDFSKVPEHDQIRSPGYIAPKLHTNPEMEQTVCLTLTGHLLMKTFGLYLGKLLNLVPCSKAPYPMPFSEGFELLAIKWLPGLSSTQAKELTPYEVGNKQWKPSIHQLTSEPAVILAVRGINAFQRLENYILSKPGGLKGQSLDKLMSVTPELAYRQITMFFQSWELFSDPQARSLLPYLPPPRYALTIEDSLSPRARKTRSKTSVKDTSHANLEDNILDSLVYGPRPLTTTLVIKPVAVHKHLAKILRRLTLEGFTLAAVRLTMLDTQQASHLVPIQDKQNEVLMKMHIEHLTSGPCMLLCVQRENAVKKLLDLIGPVDPLVARRTNSLLWRGLFGTDTVSNALYASSSYIRAVEDERLFFPDGLTCSPTPELTADQIHCSVEDVVTGSSPSRGVATHTDSTDVVRSLMQTNCVLLAPPLFKKEKRSRNFALADILEGLLTHGFEVVGCRMIVLSEPQAQEYQHLMGTGDFSLTPILTSGPSLVLAVQRDNAVVSFDSHLGATYQSDSVNAKYGQHLLRPKSVTQAHKHLAFFFDELLPGAQVSITK</sequence>
<dbReference type="SUPFAM" id="SSF54919">
    <property type="entry name" value="Nucleoside diphosphate kinase, NDK"/>
    <property type="match status" value="4"/>
</dbReference>
<proteinExistence type="inferred from homology"/>
<dbReference type="Proteomes" id="UP000749559">
    <property type="component" value="Unassembled WGS sequence"/>
</dbReference>
<dbReference type="OrthoDB" id="2162449at2759"/>
<protein>
    <recommendedName>
        <fullName evidence="5">Nucleoside diphosphate kinase-like domain-containing protein</fullName>
    </recommendedName>
</protein>
<keyword evidence="2" id="KW-0963">Cytoplasm</keyword>
<reference evidence="6" key="1">
    <citation type="submission" date="2022-03" db="EMBL/GenBank/DDBJ databases">
        <authorList>
            <person name="Martin C."/>
        </authorList>
    </citation>
    <scope>NUCLEOTIDE SEQUENCE</scope>
</reference>
<evidence type="ECO:0000256" key="4">
    <source>
        <dbReference type="SAM" id="MobiDB-lite"/>
    </source>
</evidence>
<feature type="region of interest" description="Disordered" evidence="4">
    <location>
        <begin position="960"/>
        <end position="980"/>
    </location>
</feature>
<feature type="domain" description="Nucleoside diphosphate kinase-like" evidence="5">
    <location>
        <begin position="1383"/>
        <end position="1523"/>
    </location>
</feature>
<comment type="caution">
    <text evidence="3">Lacks conserved residue(s) required for the propagation of feature annotation.</text>
</comment>
<dbReference type="PANTHER" id="PTHR43109">
    <property type="entry name" value="NUCLEOSIDE DIPHOSPHATE KINASE 7"/>
    <property type="match status" value="1"/>
</dbReference>
<evidence type="ECO:0000256" key="2">
    <source>
        <dbReference type="ARBA" id="ARBA00022490"/>
    </source>
</evidence>
<accession>A0A8S4PNL1</accession>
<dbReference type="Gene3D" id="3.30.70.141">
    <property type="entry name" value="Nucleoside diphosphate kinase-like domain"/>
    <property type="match status" value="3"/>
</dbReference>
<evidence type="ECO:0000256" key="1">
    <source>
        <dbReference type="ARBA" id="ARBA00004496"/>
    </source>
</evidence>
<dbReference type="EMBL" id="CAIIXF020000010">
    <property type="protein sequence ID" value="CAH1795909.1"/>
    <property type="molecule type" value="Genomic_DNA"/>
</dbReference>
<evidence type="ECO:0000313" key="6">
    <source>
        <dbReference type="EMBL" id="CAH1795909.1"/>
    </source>
</evidence>
<name>A0A8S4PNL1_OWEFU</name>
<feature type="region of interest" description="Disordered" evidence="4">
    <location>
        <begin position="407"/>
        <end position="507"/>
    </location>
</feature>
<dbReference type="EMBL" id="CAIIXF020000010">
    <property type="protein sequence ID" value="CAH1795910.1"/>
    <property type="molecule type" value="Genomic_DNA"/>
</dbReference>
<feature type="region of interest" description="Disordered" evidence="4">
    <location>
        <begin position="271"/>
        <end position="293"/>
    </location>
</feature>
<feature type="compositionally biased region" description="Basic and acidic residues" evidence="4">
    <location>
        <begin position="427"/>
        <end position="445"/>
    </location>
</feature>
<comment type="subcellular location">
    <subcellularLocation>
        <location evidence="1">Cytoplasm</location>
    </subcellularLocation>
</comment>
<dbReference type="InterPro" id="IPR036850">
    <property type="entry name" value="NDK-like_dom_sf"/>
</dbReference>
<dbReference type="InterPro" id="IPR034907">
    <property type="entry name" value="NDK-like_dom"/>
</dbReference>
<dbReference type="PANTHER" id="PTHR43109:SF3">
    <property type="entry name" value="DYNEIN AXONEMAL ASSEMBLY FACTOR 8"/>
    <property type="match status" value="1"/>
</dbReference>
<feature type="compositionally biased region" description="Polar residues" evidence="4">
    <location>
        <begin position="337"/>
        <end position="354"/>
    </location>
</feature>
<dbReference type="SMART" id="SM00562">
    <property type="entry name" value="NDK"/>
    <property type="match status" value="1"/>
</dbReference>
<dbReference type="Pfam" id="PF00334">
    <property type="entry name" value="NDK"/>
    <property type="match status" value="2"/>
</dbReference>
<evidence type="ECO:0000259" key="5">
    <source>
        <dbReference type="SMART" id="SM00562"/>
    </source>
</evidence>
<dbReference type="PROSITE" id="PS51374">
    <property type="entry name" value="NDPK_LIKE"/>
    <property type="match status" value="2"/>
</dbReference>
<comment type="similarity">
    <text evidence="3">Belongs to the NDK family.</text>
</comment>
<gene>
    <name evidence="6" type="ORF">OFUS_LOCUS20377</name>
</gene>
<feature type="region of interest" description="Disordered" evidence="4">
    <location>
        <begin position="1065"/>
        <end position="1086"/>
    </location>
</feature>
<keyword evidence="7" id="KW-1185">Reference proteome</keyword>
<evidence type="ECO:0000256" key="3">
    <source>
        <dbReference type="PROSITE-ProRule" id="PRU00706"/>
    </source>
</evidence>
<evidence type="ECO:0000313" key="7">
    <source>
        <dbReference type="Proteomes" id="UP000749559"/>
    </source>
</evidence>